<evidence type="ECO:0000313" key="9">
    <source>
        <dbReference type="EMBL" id="CAF4045628.1"/>
    </source>
</evidence>
<evidence type="ECO:0000313" key="8">
    <source>
        <dbReference type="EMBL" id="CAF3849643.1"/>
    </source>
</evidence>
<dbReference type="Proteomes" id="UP000681722">
    <property type="component" value="Unassembled WGS sequence"/>
</dbReference>
<dbReference type="GO" id="GO:0008641">
    <property type="term" value="F:ubiquitin-like modifier activating enzyme activity"/>
    <property type="evidence" value="ECO:0007669"/>
    <property type="project" value="InterPro"/>
</dbReference>
<protein>
    <recommendedName>
        <fullName evidence="5">Ubiquitin/SUMO-activating enzyme ubiquitin-like domain-containing protein</fullName>
    </recommendedName>
</protein>
<accession>A0A815AUC4</accession>
<comment type="pathway">
    <text evidence="4">Protein modification.</text>
</comment>
<dbReference type="OrthoDB" id="10255449at2759"/>
<keyword evidence="3" id="KW-0067">ATP-binding</keyword>
<evidence type="ECO:0000313" key="10">
    <source>
        <dbReference type="Proteomes" id="UP000663829"/>
    </source>
</evidence>
<dbReference type="EMBL" id="CAJOBA010009367">
    <property type="protein sequence ID" value="CAF3849643.1"/>
    <property type="molecule type" value="Genomic_DNA"/>
</dbReference>
<sequence>SVDSTGSEPTYLIWDKNDDADLRFVTSASNIRAYIFGIALTSKFDVKSMAGNIIPAVATTNAIVAGITVLQAIKTLAVLTTDHHLTSIQHLSNVFVSTDRSSGAIIQRIPLEEPNEHCLQCNEQGKPVRVRLNMSLFTLQSLEDKLIKKHLKMFKPDVFISDGRILISADDDTDDDQNEMKSKTLDKFKLLNGTILTCEEECEDETKFKIRLMLEHSDTITDKDDYVIVDDQVIKEIEQIQQPKTSLKRKLSQYKDDNNDDILPLEDEGEIIKKAKPLTASNQHNGTSPTAKIQTDYRPPTTEFIIVVDDEDDNIEETKTTNGELHSKYEDENENKRNYDIINKKMMKMKYYRSENGINNSSDTCVVLDDDSVMTTENNTDDSECCIDISDD</sequence>
<dbReference type="InterPro" id="IPR035985">
    <property type="entry name" value="Ubiquitin-activating_enz"/>
</dbReference>
<evidence type="ECO:0000256" key="2">
    <source>
        <dbReference type="ARBA" id="ARBA00022786"/>
    </source>
</evidence>
<evidence type="ECO:0000256" key="4">
    <source>
        <dbReference type="ARBA" id="ARBA00043952"/>
    </source>
</evidence>
<dbReference type="EMBL" id="CAJNOK010009350">
    <property type="protein sequence ID" value="CAF1087860.1"/>
    <property type="molecule type" value="Genomic_DNA"/>
</dbReference>
<feature type="domain" description="Ubiquitin/SUMO-activating enzyme ubiquitin-like" evidence="5">
    <location>
        <begin position="130"/>
        <end position="218"/>
    </location>
</feature>
<dbReference type="EMBL" id="CAJNOQ010010925">
    <property type="protein sequence ID" value="CAF1264473.1"/>
    <property type="molecule type" value="Genomic_DNA"/>
</dbReference>
<dbReference type="AlphaFoldDB" id="A0A815AUC4"/>
<dbReference type="Gene3D" id="1.10.10.520">
    <property type="entry name" value="Ubiquitin activating enzymes (Uba3). Chain: B, domain 2"/>
    <property type="match status" value="1"/>
</dbReference>
<organism evidence="7 10">
    <name type="scientific">Didymodactylos carnosus</name>
    <dbReference type="NCBI Taxonomy" id="1234261"/>
    <lineage>
        <taxon>Eukaryota</taxon>
        <taxon>Metazoa</taxon>
        <taxon>Spiralia</taxon>
        <taxon>Gnathifera</taxon>
        <taxon>Rotifera</taxon>
        <taxon>Eurotatoria</taxon>
        <taxon>Bdelloidea</taxon>
        <taxon>Philodinida</taxon>
        <taxon>Philodinidae</taxon>
        <taxon>Didymodactylos</taxon>
    </lineage>
</organism>
<evidence type="ECO:0000259" key="5">
    <source>
        <dbReference type="Pfam" id="PF14732"/>
    </source>
</evidence>
<name>A0A815AUC4_9BILA</name>
<dbReference type="SUPFAM" id="SSF69572">
    <property type="entry name" value="Activating enzymes of the ubiquitin-like proteins"/>
    <property type="match status" value="1"/>
</dbReference>
<dbReference type="InterPro" id="IPR023318">
    <property type="entry name" value="Ub_act_enz_dom_a_sf"/>
</dbReference>
<gene>
    <name evidence="7" type="ORF">GPM918_LOCUS26771</name>
    <name evidence="6" type="ORF">OVA965_LOCUS18665</name>
    <name evidence="9" type="ORF">SRO942_LOCUS26981</name>
    <name evidence="8" type="ORF">TMI583_LOCUS18677</name>
</gene>
<reference evidence="7" key="1">
    <citation type="submission" date="2021-02" db="EMBL/GenBank/DDBJ databases">
        <authorList>
            <person name="Nowell W R."/>
        </authorList>
    </citation>
    <scope>NUCLEOTIDE SEQUENCE</scope>
</reference>
<feature type="non-terminal residue" evidence="7">
    <location>
        <position position="1"/>
    </location>
</feature>
<evidence type="ECO:0000256" key="3">
    <source>
        <dbReference type="ARBA" id="ARBA00022840"/>
    </source>
</evidence>
<keyword evidence="10" id="KW-1185">Reference proteome</keyword>
<dbReference type="Proteomes" id="UP000677228">
    <property type="component" value="Unassembled WGS sequence"/>
</dbReference>
<evidence type="ECO:0000256" key="1">
    <source>
        <dbReference type="ARBA" id="ARBA00022741"/>
    </source>
</evidence>
<dbReference type="Pfam" id="PF14732">
    <property type="entry name" value="UAE_UbL"/>
    <property type="match status" value="1"/>
</dbReference>
<keyword evidence="2" id="KW-0833">Ubl conjugation pathway</keyword>
<dbReference type="Proteomes" id="UP000682733">
    <property type="component" value="Unassembled WGS sequence"/>
</dbReference>
<dbReference type="GO" id="GO:0005524">
    <property type="term" value="F:ATP binding"/>
    <property type="evidence" value="ECO:0007669"/>
    <property type="project" value="UniProtKB-KW"/>
</dbReference>
<dbReference type="InterPro" id="IPR028077">
    <property type="entry name" value="UAE_UbL_dom"/>
</dbReference>
<evidence type="ECO:0000313" key="7">
    <source>
        <dbReference type="EMBL" id="CAF1264473.1"/>
    </source>
</evidence>
<proteinExistence type="predicted"/>
<dbReference type="EMBL" id="CAJOBC010020252">
    <property type="protein sequence ID" value="CAF4045628.1"/>
    <property type="molecule type" value="Genomic_DNA"/>
</dbReference>
<evidence type="ECO:0000313" key="6">
    <source>
        <dbReference type="EMBL" id="CAF1087860.1"/>
    </source>
</evidence>
<dbReference type="Gene3D" id="3.10.290.20">
    <property type="entry name" value="Ubiquitin-like 2 activating enzyme e1b. Chain: B, domain 3"/>
    <property type="match status" value="1"/>
</dbReference>
<keyword evidence="1" id="KW-0547">Nucleotide-binding</keyword>
<comment type="caution">
    <text evidence="7">The sequence shown here is derived from an EMBL/GenBank/DDBJ whole genome shotgun (WGS) entry which is preliminary data.</text>
</comment>
<dbReference type="Proteomes" id="UP000663829">
    <property type="component" value="Unassembled WGS sequence"/>
</dbReference>